<comment type="caution">
    <text evidence="6">The sequence shown here is derived from an EMBL/GenBank/DDBJ whole genome shotgun (WGS) entry which is preliminary data.</text>
</comment>
<dbReference type="EMBL" id="SMOL01000458">
    <property type="protein sequence ID" value="KAB2612457.1"/>
    <property type="molecule type" value="Genomic_DNA"/>
</dbReference>
<name>A0A5N5GBD6_9ROSA</name>
<evidence type="ECO:0000259" key="5">
    <source>
        <dbReference type="SMART" id="SM00499"/>
    </source>
</evidence>
<keyword evidence="4" id="KW-0732">Signal</keyword>
<proteinExistence type="predicted"/>
<dbReference type="InterPro" id="IPR016140">
    <property type="entry name" value="Bifunc_inhib/LTP/seed_store"/>
</dbReference>
<dbReference type="CDD" id="cd01959">
    <property type="entry name" value="nsLTP2"/>
    <property type="match status" value="1"/>
</dbReference>
<dbReference type="GO" id="GO:0006869">
    <property type="term" value="P:lipid transport"/>
    <property type="evidence" value="ECO:0007669"/>
    <property type="project" value="InterPro"/>
</dbReference>
<dbReference type="PANTHER" id="PTHR33214:SF69">
    <property type="entry name" value="BIFUNCTIONAL INHIBITOR_LIPID-TRANSFER PROTEIN_SEED STORAGE 2S ALBUMIN SUPERFAMILY PROTEIN"/>
    <property type="match status" value="1"/>
</dbReference>
<dbReference type="SMART" id="SM00499">
    <property type="entry name" value="AAI"/>
    <property type="match status" value="1"/>
</dbReference>
<dbReference type="InterPro" id="IPR033872">
    <property type="entry name" value="nsLTP2"/>
</dbReference>
<dbReference type="Gene3D" id="1.10.110.10">
    <property type="entry name" value="Plant lipid-transfer and hydrophobic proteins"/>
    <property type="match status" value="1"/>
</dbReference>
<dbReference type="PANTHER" id="PTHR33214">
    <property type="entry name" value="BIFUNCTIONAL INHIBITOR/LIPID-TRANSFER PROTEIN/SEED STORAGE 2S ALBUMIN SUPERFAMILY PROTEIN"/>
    <property type="match status" value="1"/>
</dbReference>
<protein>
    <submittedName>
        <fullName evidence="6">Non-specific lipid-transfer protein 2-like</fullName>
    </submittedName>
</protein>
<dbReference type="AlphaFoldDB" id="A0A5N5GBD6"/>
<reference evidence="7" key="2">
    <citation type="submission" date="2019-10" db="EMBL/GenBank/DDBJ databases">
        <title>A de novo genome assembly of a pear dwarfing rootstock.</title>
        <authorList>
            <person name="Wang F."/>
            <person name="Wang J."/>
            <person name="Li S."/>
            <person name="Zhang Y."/>
            <person name="Fang M."/>
            <person name="Ma L."/>
            <person name="Zhao Y."/>
            <person name="Jiang S."/>
        </authorList>
    </citation>
    <scope>NUCLEOTIDE SEQUENCE [LARGE SCALE GENOMIC DNA]</scope>
</reference>
<evidence type="ECO:0000256" key="4">
    <source>
        <dbReference type="SAM" id="SignalP"/>
    </source>
</evidence>
<feature type="domain" description="Bifunctional inhibitor/plant lipid transfer protein/seed storage helical" evidence="5">
    <location>
        <begin position="32"/>
        <end position="97"/>
    </location>
</feature>
<feature type="chain" id="PRO_5024373415" evidence="4">
    <location>
        <begin position="30"/>
        <end position="97"/>
    </location>
</feature>
<accession>A0A5N5GBD6</accession>
<organism evidence="6 7">
    <name type="scientific">Pyrus ussuriensis x Pyrus communis</name>
    <dbReference type="NCBI Taxonomy" id="2448454"/>
    <lineage>
        <taxon>Eukaryota</taxon>
        <taxon>Viridiplantae</taxon>
        <taxon>Streptophyta</taxon>
        <taxon>Embryophyta</taxon>
        <taxon>Tracheophyta</taxon>
        <taxon>Spermatophyta</taxon>
        <taxon>Magnoliopsida</taxon>
        <taxon>eudicotyledons</taxon>
        <taxon>Gunneridae</taxon>
        <taxon>Pentapetalae</taxon>
        <taxon>rosids</taxon>
        <taxon>fabids</taxon>
        <taxon>Rosales</taxon>
        <taxon>Rosaceae</taxon>
        <taxon>Amygdaloideae</taxon>
        <taxon>Maleae</taxon>
        <taxon>Pyrus</taxon>
    </lineage>
</organism>
<keyword evidence="7" id="KW-1185">Reference proteome</keyword>
<evidence type="ECO:0000256" key="2">
    <source>
        <dbReference type="ARBA" id="ARBA00022448"/>
    </source>
</evidence>
<evidence type="ECO:0000313" key="6">
    <source>
        <dbReference type="EMBL" id="KAB2612457.1"/>
    </source>
</evidence>
<dbReference type="Pfam" id="PF00234">
    <property type="entry name" value="Tryp_alpha_amyl"/>
    <property type="match status" value="1"/>
</dbReference>
<keyword evidence="3" id="KW-0446">Lipid-binding</keyword>
<dbReference type="InterPro" id="IPR036312">
    <property type="entry name" value="Bifun_inhib/LTP/seed_sf"/>
</dbReference>
<sequence>MKLSSRSLVLCLVVAVTVVLCAVAGTTEAVTCSPVELTPCMGPIRSGSAPSGTCCQKLREQRPCLCGYIKNPALRTYVTSPNARKLASACGVPIPQC</sequence>
<dbReference type="GO" id="GO:0008289">
    <property type="term" value="F:lipid binding"/>
    <property type="evidence" value="ECO:0007669"/>
    <property type="project" value="UniProtKB-KW"/>
</dbReference>
<evidence type="ECO:0000256" key="1">
    <source>
        <dbReference type="ARBA" id="ARBA00003211"/>
    </source>
</evidence>
<comment type="function">
    <text evidence="1">Plant non-specific lipid-transfer proteins transfer phospholipids as well as galactolipids across membranes. May play a role in wax or cutin deposition in the cell walls of expanding epidermal cells and certain secretory tissues.</text>
</comment>
<reference evidence="6 7" key="1">
    <citation type="submission" date="2019-09" db="EMBL/GenBank/DDBJ databases">
        <authorList>
            <person name="Ou C."/>
        </authorList>
    </citation>
    <scope>NUCLEOTIDE SEQUENCE [LARGE SCALE GENOMIC DNA]</scope>
    <source>
        <strain evidence="6">S2</strain>
        <tissue evidence="6">Leaf</tissue>
    </source>
</reference>
<dbReference type="Proteomes" id="UP000327157">
    <property type="component" value="Chromosome 9"/>
</dbReference>
<feature type="signal peptide" evidence="4">
    <location>
        <begin position="1"/>
        <end position="29"/>
    </location>
</feature>
<dbReference type="OrthoDB" id="665742at2759"/>
<evidence type="ECO:0000256" key="3">
    <source>
        <dbReference type="ARBA" id="ARBA00023121"/>
    </source>
</evidence>
<keyword evidence="2" id="KW-0813">Transport</keyword>
<reference evidence="6 7" key="3">
    <citation type="submission" date="2019-11" db="EMBL/GenBank/DDBJ databases">
        <title>A de novo genome assembly of a pear dwarfing rootstock.</title>
        <authorList>
            <person name="Wang F."/>
            <person name="Wang J."/>
            <person name="Li S."/>
            <person name="Zhang Y."/>
            <person name="Fang M."/>
            <person name="Ma L."/>
            <person name="Zhao Y."/>
            <person name="Jiang S."/>
        </authorList>
    </citation>
    <scope>NUCLEOTIDE SEQUENCE [LARGE SCALE GENOMIC DNA]</scope>
    <source>
        <strain evidence="6">S2</strain>
        <tissue evidence="6">Leaf</tissue>
    </source>
</reference>
<gene>
    <name evidence="6" type="ORF">D8674_034773</name>
</gene>
<evidence type="ECO:0000313" key="7">
    <source>
        <dbReference type="Proteomes" id="UP000327157"/>
    </source>
</evidence>
<dbReference type="SUPFAM" id="SSF47699">
    <property type="entry name" value="Bifunctional inhibitor/lipid-transfer protein/seed storage 2S albumin"/>
    <property type="match status" value="1"/>
</dbReference>